<comment type="catalytic activity">
    <reaction evidence="1">
        <text>a 4-O-methyl-thymidine in DNA + L-cysteinyl-[protein] = a thymidine in DNA + S-methyl-L-cysteinyl-[protein]</text>
        <dbReference type="Rhea" id="RHEA:53428"/>
        <dbReference type="Rhea" id="RHEA-COMP:10131"/>
        <dbReference type="Rhea" id="RHEA-COMP:10132"/>
        <dbReference type="Rhea" id="RHEA-COMP:13555"/>
        <dbReference type="Rhea" id="RHEA-COMP:13556"/>
        <dbReference type="ChEBI" id="CHEBI:29950"/>
        <dbReference type="ChEBI" id="CHEBI:82612"/>
        <dbReference type="ChEBI" id="CHEBI:137386"/>
        <dbReference type="ChEBI" id="CHEBI:137387"/>
        <dbReference type="EC" id="2.1.1.63"/>
    </reaction>
</comment>
<proteinExistence type="predicted"/>
<keyword evidence="2" id="KW-0489">Methyltransferase</keyword>
<evidence type="ECO:0000256" key="2">
    <source>
        <dbReference type="ARBA" id="ARBA00022603"/>
    </source>
</evidence>
<dbReference type="InterPro" id="IPR014048">
    <property type="entry name" value="MethylDNA_cys_MeTrfase_DNA-bd"/>
</dbReference>
<keyword evidence="10" id="KW-1185">Reference proteome</keyword>
<name>A0ABN6L3E3_9PROT</name>
<dbReference type="SUPFAM" id="SSF53155">
    <property type="entry name" value="Methylated DNA-protein cysteine methyltransferase domain"/>
    <property type="match status" value="1"/>
</dbReference>
<evidence type="ECO:0000259" key="7">
    <source>
        <dbReference type="Pfam" id="PF01035"/>
    </source>
</evidence>
<dbReference type="PANTHER" id="PTHR10815:SF5">
    <property type="entry name" value="METHYLATED-DNA--PROTEIN-CYSTEINE METHYLTRANSFERASE"/>
    <property type="match status" value="1"/>
</dbReference>
<dbReference type="Gene3D" id="1.10.10.10">
    <property type="entry name" value="Winged helix-like DNA-binding domain superfamily/Winged helix DNA-binding domain"/>
    <property type="match status" value="1"/>
</dbReference>
<dbReference type="Gene3D" id="3.30.160.70">
    <property type="entry name" value="Methylated DNA-protein cysteine methyltransferase domain"/>
    <property type="match status" value="1"/>
</dbReference>
<dbReference type="NCBIfam" id="TIGR00589">
    <property type="entry name" value="ogt"/>
    <property type="match status" value="1"/>
</dbReference>
<dbReference type="PANTHER" id="PTHR10815">
    <property type="entry name" value="METHYLATED-DNA--PROTEIN-CYSTEINE METHYLTRANSFERASE"/>
    <property type="match status" value="1"/>
</dbReference>
<sequence>MIAWPVGLGQNSELTKSCISTVLGPMVVVSDSEYVCFLEFLDGCRMGGKFEKLEKKLNAHIVSGETKPIESIARELELYFDGNLTDFKTPLRPLGSPFQILVWEHLSRVPYAQTRTYKSQAEAIGSPTSYRAVANANGFNQIAIAIPCHRIVNSNGNIGGYGGGVARKRWLIDHENRNA</sequence>
<dbReference type="Pfam" id="PF01035">
    <property type="entry name" value="DNA_binding_1"/>
    <property type="match status" value="1"/>
</dbReference>
<evidence type="ECO:0000313" key="9">
    <source>
        <dbReference type="EMBL" id="BDB96383.1"/>
    </source>
</evidence>
<accession>A0ABN6L3E3</accession>
<gene>
    <name evidence="9" type="ORF">HYD_5160</name>
</gene>
<evidence type="ECO:0008006" key="11">
    <source>
        <dbReference type="Google" id="ProtNLM"/>
    </source>
</evidence>
<comment type="catalytic activity">
    <reaction evidence="6">
        <text>a 6-O-methyl-2'-deoxyguanosine in DNA + L-cysteinyl-[protein] = S-methyl-L-cysteinyl-[protein] + a 2'-deoxyguanosine in DNA</text>
        <dbReference type="Rhea" id="RHEA:24000"/>
        <dbReference type="Rhea" id="RHEA-COMP:10131"/>
        <dbReference type="Rhea" id="RHEA-COMP:10132"/>
        <dbReference type="Rhea" id="RHEA-COMP:11367"/>
        <dbReference type="Rhea" id="RHEA-COMP:11368"/>
        <dbReference type="ChEBI" id="CHEBI:29950"/>
        <dbReference type="ChEBI" id="CHEBI:82612"/>
        <dbReference type="ChEBI" id="CHEBI:85445"/>
        <dbReference type="ChEBI" id="CHEBI:85448"/>
        <dbReference type="EC" id="2.1.1.63"/>
    </reaction>
</comment>
<dbReference type="InterPro" id="IPR036631">
    <property type="entry name" value="MGMT_N_sf"/>
</dbReference>
<reference evidence="9" key="1">
    <citation type="submission" date="2021-10" db="EMBL/GenBank/DDBJ databases">
        <title>Genome Sequence of The Candidatus Hydrogeosomobacter endosymbioticus, an Intracellular Bacterial Symbiont of the Anaerobic Ciliate GW7.</title>
        <authorList>
            <person name="Shiohama Y."/>
            <person name="Shinzato N."/>
        </authorList>
    </citation>
    <scope>NUCLEOTIDE SEQUENCE [LARGE SCALE GENOMIC DNA]</scope>
    <source>
        <strain evidence="9">200920</strain>
    </source>
</reference>
<feature type="domain" description="Methylated-DNA-[protein]-cysteine S-methyltransferase DNA binding" evidence="7">
    <location>
        <begin position="97"/>
        <end position="176"/>
    </location>
</feature>
<evidence type="ECO:0000256" key="1">
    <source>
        <dbReference type="ARBA" id="ARBA00001286"/>
    </source>
</evidence>
<dbReference type="Proteomes" id="UP001320209">
    <property type="component" value="Chromosome"/>
</dbReference>
<dbReference type="InterPro" id="IPR008332">
    <property type="entry name" value="MethylG_MeTrfase_N"/>
</dbReference>
<dbReference type="InterPro" id="IPR036217">
    <property type="entry name" value="MethylDNA_cys_MeTrfase_DNAb"/>
</dbReference>
<dbReference type="InterPro" id="IPR036388">
    <property type="entry name" value="WH-like_DNA-bd_sf"/>
</dbReference>
<dbReference type="InterPro" id="IPR001497">
    <property type="entry name" value="MethylDNA_cys_MeTrfase_AS"/>
</dbReference>
<evidence type="ECO:0000256" key="6">
    <source>
        <dbReference type="ARBA" id="ARBA00049348"/>
    </source>
</evidence>
<keyword evidence="3" id="KW-0808">Transferase</keyword>
<evidence type="ECO:0000313" key="10">
    <source>
        <dbReference type="Proteomes" id="UP001320209"/>
    </source>
</evidence>
<dbReference type="EMBL" id="AP025225">
    <property type="protein sequence ID" value="BDB96383.1"/>
    <property type="molecule type" value="Genomic_DNA"/>
</dbReference>
<evidence type="ECO:0000256" key="5">
    <source>
        <dbReference type="ARBA" id="ARBA00023204"/>
    </source>
</evidence>
<dbReference type="Pfam" id="PF02870">
    <property type="entry name" value="Methyltransf_1N"/>
    <property type="match status" value="1"/>
</dbReference>
<organism evidence="9 10">
    <name type="scientific">Candidatus Hydrogenosomobacter endosymbioticus</name>
    <dbReference type="NCBI Taxonomy" id="2558174"/>
    <lineage>
        <taxon>Bacteria</taxon>
        <taxon>Pseudomonadati</taxon>
        <taxon>Pseudomonadota</taxon>
        <taxon>Alphaproteobacteria</taxon>
        <taxon>Holosporales</taxon>
        <taxon>Holosporaceae</taxon>
        <taxon>Candidatus Hydrogenosomobacter</taxon>
    </lineage>
</organism>
<evidence type="ECO:0000256" key="3">
    <source>
        <dbReference type="ARBA" id="ARBA00022679"/>
    </source>
</evidence>
<protein>
    <recommendedName>
        <fullName evidence="11">Methylated-DNA--[protein]-cysteine S-methyltransferase</fullName>
    </recommendedName>
</protein>
<dbReference type="PROSITE" id="PS00374">
    <property type="entry name" value="MGMT"/>
    <property type="match status" value="1"/>
</dbReference>
<evidence type="ECO:0000259" key="8">
    <source>
        <dbReference type="Pfam" id="PF02870"/>
    </source>
</evidence>
<dbReference type="SUPFAM" id="SSF46767">
    <property type="entry name" value="Methylated DNA-protein cysteine methyltransferase, C-terminal domain"/>
    <property type="match status" value="1"/>
</dbReference>
<keyword evidence="4" id="KW-0227">DNA damage</keyword>
<evidence type="ECO:0000256" key="4">
    <source>
        <dbReference type="ARBA" id="ARBA00022763"/>
    </source>
</evidence>
<keyword evidence="5" id="KW-0234">DNA repair</keyword>
<dbReference type="CDD" id="cd06445">
    <property type="entry name" value="ATase"/>
    <property type="match status" value="1"/>
</dbReference>
<feature type="domain" description="Methylguanine DNA methyltransferase ribonuclease-like" evidence="8">
    <location>
        <begin position="17"/>
        <end position="93"/>
    </location>
</feature>